<dbReference type="Proteomes" id="UP000092993">
    <property type="component" value="Unassembled WGS sequence"/>
</dbReference>
<name>A0A1C7MG42_GRIFR</name>
<protein>
    <submittedName>
        <fullName evidence="1">Uncharacterized protein</fullName>
    </submittedName>
</protein>
<proteinExistence type="predicted"/>
<reference evidence="1 2" key="1">
    <citation type="submission" date="2016-03" db="EMBL/GenBank/DDBJ databases">
        <title>Whole genome sequencing of Grifola frondosa 9006-11.</title>
        <authorList>
            <person name="Min B."/>
            <person name="Park H."/>
            <person name="Kim J.-G."/>
            <person name="Cho H."/>
            <person name="Oh Y.-L."/>
            <person name="Kong W.-S."/>
            <person name="Choi I.-G."/>
        </authorList>
    </citation>
    <scope>NUCLEOTIDE SEQUENCE [LARGE SCALE GENOMIC DNA]</scope>
    <source>
        <strain evidence="1 2">9006-11</strain>
    </source>
</reference>
<accession>A0A1C7MG42</accession>
<dbReference type="AlphaFoldDB" id="A0A1C7MG42"/>
<evidence type="ECO:0000313" key="2">
    <source>
        <dbReference type="Proteomes" id="UP000092993"/>
    </source>
</evidence>
<keyword evidence="2" id="KW-1185">Reference proteome</keyword>
<comment type="caution">
    <text evidence="1">The sequence shown here is derived from an EMBL/GenBank/DDBJ whole genome shotgun (WGS) entry which is preliminary data.</text>
</comment>
<organism evidence="1 2">
    <name type="scientific">Grifola frondosa</name>
    <name type="common">Maitake</name>
    <name type="synonym">Polyporus frondosus</name>
    <dbReference type="NCBI Taxonomy" id="5627"/>
    <lineage>
        <taxon>Eukaryota</taxon>
        <taxon>Fungi</taxon>
        <taxon>Dikarya</taxon>
        <taxon>Basidiomycota</taxon>
        <taxon>Agaricomycotina</taxon>
        <taxon>Agaricomycetes</taxon>
        <taxon>Polyporales</taxon>
        <taxon>Grifolaceae</taxon>
        <taxon>Grifola</taxon>
    </lineage>
</organism>
<sequence>MNPSLYTNETASFPKHALKPLDAAIRILAQPCIFPHHPARYREGVPQANLTANSRHIVTSSAIYYAYYVTV</sequence>
<dbReference type="EMBL" id="LUGG01000004">
    <property type="protein sequence ID" value="OBZ75875.1"/>
    <property type="molecule type" value="Genomic_DNA"/>
</dbReference>
<evidence type="ECO:0000313" key="1">
    <source>
        <dbReference type="EMBL" id="OBZ75875.1"/>
    </source>
</evidence>
<gene>
    <name evidence="1" type="ORF">A0H81_04770</name>
</gene>